<dbReference type="GO" id="GO:0016787">
    <property type="term" value="F:hydrolase activity"/>
    <property type="evidence" value="ECO:0007669"/>
    <property type="project" value="UniProtKB-KW"/>
</dbReference>
<organism evidence="2 3">
    <name type="scientific">Cellulomonas composti</name>
    <dbReference type="NCBI Taxonomy" id="266130"/>
    <lineage>
        <taxon>Bacteria</taxon>
        <taxon>Bacillati</taxon>
        <taxon>Actinomycetota</taxon>
        <taxon>Actinomycetes</taxon>
        <taxon>Micrococcales</taxon>
        <taxon>Cellulomonadaceae</taxon>
        <taxon>Cellulomonas</taxon>
    </lineage>
</organism>
<gene>
    <name evidence="2" type="ORF">CCO02nite_18830</name>
</gene>
<dbReference type="EMBL" id="BJWG01000007">
    <property type="protein sequence ID" value="GEL95225.1"/>
    <property type="molecule type" value="Genomic_DNA"/>
</dbReference>
<keyword evidence="3" id="KW-1185">Reference proteome</keyword>
<dbReference type="PANTHER" id="PTHR43798">
    <property type="entry name" value="MONOACYLGLYCEROL LIPASE"/>
    <property type="match status" value="1"/>
</dbReference>
<reference evidence="2 3" key="1">
    <citation type="submission" date="2019-07" db="EMBL/GenBank/DDBJ databases">
        <title>Whole genome shotgun sequence of Cellulomonas composti NBRC 100758.</title>
        <authorList>
            <person name="Hosoyama A."/>
            <person name="Uohara A."/>
            <person name="Ohji S."/>
            <person name="Ichikawa N."/>
        </authorList>
    </citation>
    <scope>NUCLEOTIDE SEQUENCE [LARGE SCALE GENOMIC DNA]</scope>
    <source>
        <strain evidence="2 3">NBRC 100758</strain>
    </source>
</reference>
<evidence type="ECO:0000259" key="1">
    <source>
        <dbReference type="Pfam" id="PF00561"/>
    </source>
</evidence>
<dbReference type="PANTHER" id="PTHR43798:SF33">
    <property type="entry name" value="HYDROLASE, PUTATIVE (AFU_ORTHOLOGUE AFUA_2G14860)-RELATED"/>
    <property type="match status" value="1"/>
</dbReference>
<dbReference type="Gene3D" id="3.40.50.1820">
    <property type="entry name" value="alpha/beta hydrolase"/>
    <property type="match status" value="1"/>
</dbReference>
<dbReference type="InterPro" id="IPR050266">
    <property type="entry name" value="AB_hydrolase_sf"/>
</dbReference>
<dbReference type="GO" id="GO:0016020">
    <property type="term" value="C:membrane"/>
    <property type="evidence" value="ECO:0007669"/>
    <property type="project" value="TreeGrafter"/>
</dbReference>
<evidence type="ECO:0000313" key="3">
    <source>
        <dbReference type="Proteomes" id="UP000321720"/>
    </source>
</evidence>
<accession>A0A511JB61</accession>
<protein>
    <submittedName>
        <fullName evidence="2">Alpha/beta hydrolase</fullName>
    </submittedName>
</protein>
<proteinExistence type="predicted"/>
<dbReference type="Pfam" id="PF00561">
    <property type="entry name" value="Abhydrolase_1"/>
    <property type="match status" value="1"/>
</dbReference>
<evidence type="ECO:0000313" key="2">
    <source>
        <dbReference type="EMBL" id="GEL95225.1"/>
    </source>
</evidence>
<keyword evidence="2" id="KW-0378">Hydrolase</keyword>
<dbReference type="Proteomes" id="UP000321720">
    <property type="component" value="Unassembled WGS sequence"/>
</dbReference>
<dbReference type="InterPro" id="IPR029058">
    <property type="entry name" value="AB_hydrolase_fold"/>
</dbReference>
<dbReference type="SUPFAM" id="SSF53474">
    <property type="entry name" value="alpha/beta-Hydrolases"/>
    <property type="match status" value="1"/>
</dbReference>
<feature type="domain" description="AB hydrolase-1" evidence="1">
    <location>
        <begin position="25"/>
        <end position="181"/>
    </location>
</feature>
<name>A0A511JB61_9CELL</name>
<dbReference type="AlphaFoldDB" id="A0A511JB61"/>
<dbReference type="InterPro" id="IPR000073">
    <property type="entry name" value="AB_hydrolase_1"/>
</dbReference>
<comment type="caution">
    <text evidence="2">The sequence shown here is derived from an EMBL/GenBank/DDBJ whole genome shotgun (WGS) entry which is preliminary data.</text>
</comment>
<sequence length="266" mass="27531">MVMKHVEVGPDGARLGYVELAGQGPAIVYVHGLGACGAPYLAASVREPGLADRHLLVPDLLGFGVSDRPASFGYTLADHAGTIARLLDALGVRGAHVVGHSMGGGVAVLLAQQRPDLVARLVLVEPSLRPSPRPLVEPYSEAEYVRTGFALRLADAGPQWAATMRLADPVAMYRSELALGAAMPVLDEVLLGLAMPRAIVEGELSGWLADDPRLRAAGVPVHVVPGTTHVMMLEDPPAFARALRAALAADAAQPVGVAATSTAASS</sequence>
<dbReference type="PRINTS" id="PR00111">
    <property type="entry name" value="ABHYDROLASE"/>
</dbReference>